<accession>A0ABV5ME81</accession>
<proteinExistence type="predicted"/>
<dbReference type="RefSeq" id="WP_223104962.1">
    <property type="nucleotide sequence ID" value="NZ_CP061913.1"/>
</dbReference>
<evidence type="ECO:0000313" key="3">
    <source>
        <dbReference type="Proteomes" id="UP001589608"/>
    </source>
</evidence>
<reference evidence="2 3" key="1">
    <citation type="submission" date="2024-09" db="EMBL/GenBank/DDBJ databases">
        <authorList>
            <person name="Sun Q."/>
            <person name="Mori K."/>
        </authorList>
    </citation>
    <scope>NUCLEOTIDE SEQUENCE [LARGE SCALE GENOMIC DNA]</scope>
    <source>
        <strain evidence="2 3">JCM 3307</strain>
    </source>
</reference>
<evidence type="ECO:0000256" key="1">
    <source>
        <dbReference type="SAM" id="Phobius"/>
    </source>
</evidence>
<dbReference type="Proteomes" id="UP001589608">
    <property type="component" value="Unassembled WGS sequence"/>
</dbReference>
<gene>
    <name evidence="2" type="ORF">ACFFTR_28040</name>
</gene>
<keyword evidence="1" id="KW-1133">Transmembrane helix</keyword>
<sequence length="282" mass="29711">MNLEDQLTIGMQEHATGLALESDVLARAGRNHRRRVLTTRLGAAGLAGLLVAGLAVGVQLQGQQPRSQPAAPPVAMEQPSVRLANAAAASDDISYRFTLTDGPVVYAGAFDPKTRTGYLHSDNEAGTLVELLIAGTRYIGTEPRAGVQVTGNHEAYSRYGQYPGTYDRLSFGLTGDATYGPGSADPTELFKALRAAGAAITQNPDGTLHYRITTDDGQSKSVLDGDVSLNADGRIARIVVAGAWSSTAKGRLDQGQLARTVELSDYGLPVTVQRPAQVVPVK</sequence>
<evidence type="ECO:0000313" key="2">
    <source>
        <dbReference type="EMBL" id="MFB9446958.1"/>
    </source>
</evidence>
<organism evidence="2 3">
    <name type="scientific">Dactylosporangium vinaceum</name>
    <dbReference type="NCBI Taxonomy" id="53362"/>
    <lineage>
        <taxon>Bacteria</taxon>
        <taxon>Bacillati</taxon>
        <taxon>Actinomycetota</taxon>
        <taxon>Actinomycetes</taxon>
        <taxon>Micromonosporales</taxon>
        <taxon>Micromonosporaceae</taxon>
        <taxon>Dactylosporangium</taxon>
    </lineage>
</organism>
<keyword evidence="1" id="KW-0472">Membrane</keyword>
<dbReference type="EMBL" id="JBHMCA010000051">
    <property type="protein sequence ID" value="MFB9446958.1"/>
    <property type="molecule type" value="Genomic_DNA"/>
</dbReference>
<name>A0ABV5ME81_9ACTN</name>
<feature type="transmembrane region" description="Helical" evidence="1">
    <location>
        <begin position="37"/>
        <end position="58"/>
    </location>
</feature>
<comment type="caution">
    <text evidence="2">The sequence shown here is derived from an EMBL/GenBank/DDBJ whole genome shotgun (WGS) entry which is preliminary data.</text>
</comment>
<keyword evidence="1" id="KW-0812">Transmembrane</keyword>
<keyword evidence="3" id="KW-1185">Reference proteome</keyword>
<protein>
    <submittedName>
        <fullName evidence="2">Uncharacterized protein</fullName>
    </submittedName>
</protein>